<name>A0AAV5I651_9ROSI</name>
<dbReference type="PANTHER" id="PTHR46146:SF1">
    <property type="entry name" value="SERINE_THREONINE-PROTEIN KINASE-LIKE PROTEIN CCR3"/>
    <property type="match status" value="1"/>
</dbReference>
<keyword evidence="9 15" id="KW-0067">ATP-binding</keyword>
<dbReference type="InterPro" id="IPR017441">
    <property type="entry name" value="Protein_kinase_ATP_BS"/>
</dbReference>
<feature type="domain" description="Protein kinase" evidence="18">
    <location>
        <begin position="523"/>
        <end position="815"/>
    </location>
</feature>
<evidence type="ECO:0000313" key="20">
    <source>
        <dbReference type="Proteomes" id="UP001054252"/>
    </source>
</evidence>
<feature type="transmembrane region" description="Helical" evidence="17">
    <location>
        <begin position="30"/>
        <end position="51"/>
    </location>
</feature>
<dbReference type="SUPFAM" id="SSF56112">
    <property type="entry name" value="Protein kinase-like (PK-like)"/>
    <property type="match status" value="1"/>
</dbReference>
<dbReference type="AlphaFoldDB" id="A0AAV5I651"/>
<evidence type="ECO:0000256" key="5">
    <source>
        <dbReference type="ARBA" id="ARBA00022692"/>
    </source>
</evidence>
<dbReference type="CDD" id="cd14066">
    <property type="entry name" value="STKc_IRAK"/>
    <property type="match status" value="1"/>
</dbReference>
<feature type="compositionally biased region" description="Pro residues" evidence="16">
    <location>
        <begin position="369"/>
        <end position="398"/>
    </location>
</feature>
<dbReference type="EC" id="2.7.11.1" evidence="2"/>
<evidence type="ECO:0000256" key="12">
    <source>
        <dbReference type="ARBA" id="ARBA00023180"/>
    </source>
</evidence>
<dbReference type="SUPFAM" id="SSF50985">
    <property type="entry name" value="RCC1/BLIP-II"/>
    <property type="match status" value="1"/>
</dbReference>
<dbReference type="InterPro" id="IPR008271">
    <property type="entry name" value="Ser/Thr_kinase_AS"/>
</dbReference>
<dbReference type="PROSITE" id="PS00107">
    <property type="entry name" value="PROTEIN_KINASE_ATP"/>
    <property type="match status" value="1"/>
</dbReference>
<keyword evidence="10 17" id="KW-1133">Transmembrane helix</keyword>
<feature type="transmembrane region" description="Helical" evidence="17">
    <location>
        <begin position="410"/>
        <end position="434"/>
    </location>
</feature>
<comment type="subcellular location">
    <subcellularLocation>
        <location evidence="1">Membrane</location>
        <topology evidence="1">Single-pass membrane protein</topology>
    </subcellularLocation>
</comment>
<feature type="transmembrane region" description="Helical" evidence="17">
    <location>
        <begin position="7"/>
        <end position="24"/>
    </location>
</feature>
<dbReference type="GO" id="GO:0004674">
    <property type="term" value="F:protein serine/threonine kinase activity"/>
    <property type="evidence" value="ECO:0007669"/>
    <property type="project" value="UniProtKB-KW"/>
</dbReference>
<keyword evidence="7 15" id="KW-0547">Nucleotide-binding</keyword>
<evidence type="ECO:0000256" key="10">
    <source>
        <dbReference type="ARBA" id="ARBA00022989"/>
    </source>
</evidence>
<evidence type="ECO:0000256" key="11">
    <source>
        <dbReference type="ARBA" id="ARBA00023136"/>
    </source>
</evidence>
<comment type="catalytic activity">
    <reaction evidence="13">
        <text>L-threonyl-[protein] + ATP = O-phospho-L-threonyl-[protein] + ADP + H(+)</text>
        <dbReference type="Rhea" id="RHEA:46608"/>
        <dbReference type="Rhea" id="RHEA-COMP:11060"/>
        <dbReference type="Rhea" id="RHEA-COMP:11605"/>
        <dbReference type="ChEBI" id="CHEBI:15378"/>
        <dbReference type="ChEBI" id="CHEBI:30013"/>
        <dbReference type="ChEBI" id="CHEBI:30616"/>
        <dbReference type="ChEBI" id="CHEBI:61977"/>
        <dbReference type="ChEBI" id="CHEBI:456216"/>
        <dbReference type="EC" id="2.7.11.1"/>
    </reaction>
</comment>
<accession>A0AAV5I651</accession>
<dbReference type="Pfam" id="PF00069">
    <property type="entry name" value="Pkinase"/>
    <property type="match status" value="1"/>
</dbReference>
<evidence type="ECO:0000256" key="2">
    <source>
        <dbReference type="ARBA" id="ARBA00012513"/>
    </source>
</evidence>
<evidence type="ECO:0000256" key="16">
    <source>
        <dbReference type="SAM" id="MobiDB-lite"/>
    </source>
</evidence>
<feature type="region of interest" description="Disordered" evidence="16">
    <location>
        <begin position="366"/>
        <end position="398"/>
    </location>
</feature>
<keyword evidence="6" id="KW-0732">Signal</keyword>
<dbReference type="Proteomes" id="UP001054252">
    <property type="component" value="Unassembled WGS sequence"/>
</dbReference>
<feature type="binding site" evidence="15">
    <location>
        <position position="551"/>
    </location>
    <ligand>
        <name>ATP</name>
        <dbReference type="ChEBI" id="CHEBI:30616"/>
    </ligand>
</feature>
<dbReference type="Pfam" id="PF13540">
    <property type="entry name" value="RCC1_2"/>
    <property type="match status" value="1"/>
</dbReference>
<dbReference type="InterPro" id="IPR009091">
    <property type="entry name" value="RCC1/BLIP-II"/>
</dbReference>
<evidence type="ECO:0000256" key="7">
    <source>
        <dbReference type="ARBA" id="ARBA00022741"/>
    </source>
</evidence>
<keyword evidence="12" id="KW-0325">Glycoprotein</keyword>
<evidence type="ECO:0000256" key="6">
    <source>
        <dbReference type="ARBA" id="ARBA00022729"/>
    </source>
</evidence>
<dbReference type="InterPro" id="IPR000719">
    <property type="entry name" value="Prot_kinase_dom"/>
</dbReference>
<keyword evidence="3" id="KW-0723">Serine/threonine-protein kinase</keyword>
<evidence type="ECO:0000256" key="3">
    <source>
        <dbReference type="ARBA" id="ARBA00022527"/>
    </source>
</evidence>
<dbReference type="InterPro" id="IPR011009">
    <property type="entry name" value="Kinase-like_dom_sf"/>
</dbReference>
<evidence type="ECO:0000256" key="4">
    <source>
        <dbReference type="ARBA" id="ARBA00022679"/>
    </source>
</evidence>
<dbReference type="GO" id="GO:0005524">
    <property type="term" value="F:ATP binding"/>
    <property type="evidence" value="ECO:0007669"/>
    <property type="project" value="UniProtKB-UniRule"/>
</dbReference>
<proteinExistence type="predicted"/>
<dbReference type="PANTHER" id="PTHR46146">
    <property type="entry name" value="SERINE/THREONINE-PROTEIN KINASE-LIKE PROTEIN CCR4"/>
    <property type="match status" value="1"/>
</dbReference>
<dbReference type="PROSITE" id="PS00108">
    <property type="entry name" value="PROTEIN_KINASE_ST"/>
    <property type="match status" value="1"/>
</dbReference>
<reference evidence="19 20" key="1">
    <citation type="journal article" date="2021" name="Commun. Biol.">
        <title>The genome of Shorea leprosula (Dipterocarpaceae) highlights the ecological relevance of drought in aseasonal tropical rainforests.</title>
        <authorList>
            <person name="Ng K.K.S."/>
            <person name="Kobayashi M.J."/>
            <person name="Fawcett J.A."/>
            <person name="Hatakeyama M."/>
            <person name="Paape T."/>
            <person name="Ng C.H."/>
            <person name="Ang C.C."/>
            <person name="Tnah L.H."/>
            <person name="Lee C.T."/>
            <person name="Nishiyama T."/>
            <person name="Sese J."/>
            <person name="O'Brien M.J."/>
            <person name="Copetti D."/>
            <person name="Mohd Noor M.I."/>
            <person name="Ong R.C."/>
            <person name="Putra M."/>
            <person name="Sireger I.Z."/>
            <person name="Indrioko S."/>
            <person name="Kosugi Y."/>
            <person name="Izuno A."/>
            <person name="Isagi Y."/>
            <person name="Lee S.L."/>
            <person name="Shimizu K.K."/>
        </authorList>
    </citation>
    <scope>NUCLEOTIDE SEQUENCE [LARGE SCALE GENOMIC DNA]</scope>
    <source>
        <strain evidence="19">214</strain>
    </source>
</reference>
<dbReference type="FunFam" id="3.30.200.20:FF:000415">
    <property type="entry name" value="receptor-like serine/threonine-protein kinase NCRK"/>
    <property type="match status" value="1"/>
</dbReference>
<keyword evidence="4" id="KW-0808">Transferase</keyword>
<evidence type="ECO:0000256" key="9">
    <source>
        <dbReference type="ARBA" id="ARBA00022840"/>
    </source>
</evidence>
<keyword evidence="5 17" id="KW-0812">Transmembrane</keyword>
<keyword evidence="8" id="KW-0418">Kinase</keyword>
<comment type="caution">
    <text evidence="19">The sequence shown here is derived from an EMBL/GenBank/DDBJ whole genome shotgun (WGS) entry which is preliminary data.</text>
</comment>
<keyword evidence="20" id="KW-1185">Reference proteome</keyword>
<dbReference type="Gene3D" id="3.30.200.20">
    <property type="entry name" value="Phosphorylase Kinase, domain 1"/>
    <property type="match status" value="1"/>
</dbReference>
<dbReference type="GO" id="GO:0042803">
    <property type="term" value="F:protein homodimerization activity"/>
    <property type="evidence" value="ECO:0007669"/>
    <property type="project" value="UniProtKB-ARBA"/>
</dbReference>
<organism evidence="19 20">
    <name type="scientific">Rubroshorea leprosula</name>
    <dbReference type="NCBI Taxonomy" id="152421"/>
    <lineage>
        <taxon>Eukaryota</taxon>
        <taxon>Viridiplantae</taxon>
        <taxon>Streptophyta</taxon>
        <taxon>Embryophyta</taxon>
        <taxon>Tracheophyta</taxon>
        <taxon>Spermatophyta</taxon>
        <taxon>Magnoliopsida</taxon>
        <taxon>eudicotyledons</taxon>
        <taxon>Gunneridae</taxon>
        <taxon>Pentapetalae</taxon>
        <taxon>rosids</taxon>
        <taxon>malvids</taxon>
        <taxon>Malvales</taxon>
        <taxon>Dipterocarpaceae</taxon>
        <taxon>Rubroshorea</taxon>
    </lineage>
</organism>
<dbReference type="Gene3D" id="1.10.510.10">
    <property type="entry name" value="Transferase(Phosphotransferase) domain 1"/>
    <property type="match status" value="1"/>
</dbReference>
<dbReference type="EMBL" id="BPVZ01000007">
    <property type="protein sequence ID" value="GKU93377.1"/>
    <property type="molecule type" value="Genomic_DNA"/>
</dbReference>
<dbReference type="GO" id="GO:0016020">
    <property type="term" value="C:membrane"/>
    <property type="evidence" value="ECO:0007669"/>
    <property type="project" value="UniProtKB-SubCell"/>
</dbReference>
<keyword evidence="11 17" id="KW-0472">Membrane</keyword>
<evidence type="ECO:0000259" key="18">
    <source>
        <dbReference type="PROSITE" id="PS50011"/>
    </source>
</evidence>
<evidence type="ECO:0000256" key="8">
    <source>
        <dbReference type="ARBA" id="ARBA00022777"/>
    </source>
</evidence>
<evidence type="ECO:0000256" key="1">
    <source>
        <dbReference type="ARBA" id="ARBA00004167"/>
    </source>
</evidence>
<dbReference type="PROSITE" id="PS50011">
    <property type="entry name" value="PROTEIN_KINASE_DOM"/>
    <property type="match status" value="1"/>
</dbReference>
<evidence type="ECO:0000256" key="14">
    <source>
        <dbReference type="ARBA" id="ARBA00048679"/>
    </source>
</evidence>
<sequence length="832" mass="88692">MSVTPCSPTIVIVVLVLVSLILWFDVVTALGSASTVAITFGTSTVCGIIAGETTQRIQCYQNGQSIWVFPDISFAQISGGESFFCGLRSGGLTLLCWNTTNPVYSTFMLRRIYFSQNVSLTDLAVGDDQVCAREVDSGLARCWRGGGNGNGGLPFSPPGEGFKFSTITSGKGFSCGILKNSSGVLCWGGNGIASEIQTQFGNLSMLSLVAGESHVCGLTRTGSLVCKGNNETGQLDVPSPSSALEFSGLALGANFTCALRRRNGYAVCWGGGSNRFEEVQQVQFESIVAGLDFVCGLTTGNLSVLCWGPGWSDGNSSASYLPLGTIIPGPCVQSPCACDLYPDSETLCGGSGSICRSCQLQLPIASPSPDSPPLQPPDLPSKPPPPPPPPAVKPLPVIPAPTKSSNKLSLGLMVVGSFGGFAGICAVAYCLWAAPCGCLHNKMANSVQPSTAADAERVAADAEGVAAAADNNVSLPTGLRSCSTRYTSFGGLRYHRTESTSSKYAEKTQHFSLSQLAAATNNFSLENKIGSGSFGTVYKGKLPDGREVAIKRGETSTRMRKFKEKESAFESELALLSRLHHKHLVGLAGFCQENDERLLVYEYMSNGSLRDHLHSKNNVEKNSSILNSWKMRIKIALDAARGIEYLHNYAVPPIIHRDIKSANILLDANWMAKVSDFGLSLMGPESDQEFMSTKAAGTVGYIDPEYYVLNVLTAKSDVYGLGVVLLELLTGKKAVFKNEEDETCPMGVVEYASSRIQAGDLWSILDRRVGQPEIHEAEAVELMAYVAAHCVNLEGNERPSMTDIVANLERALAFVEDSPSSFSNRAISISSD</sequence>
<dbReference type="FunFam" id="1.10.510.10:FF:000569">
    <property type="entry name" value="Serine/threonine-protein kinase-like protein CCR4"/>
    <property type="match status" value="1"/>
</dbReference>
<comment type="catalytic activity">
    <reaction evidence="14">
        <text>L-seryl-[protein] + ATP = O-phospho-L-seryl-[protein] + ADP + H(+)</text>
        <dbReference type="Rhea" id="RHEA:17989"/>
        <dbReference type="Rhea" id="RHEA-COMP:9863"/>
        <dbReference type="Rhea" id="RHEA-COMP:11604"/>
        <dbReference type="ChEBI" id="CHEBI:15378"/>
        <dbReference type="ChEBI" id="CHEBI:29999"/>
        <dbReference type="ChEBI" id="CHEBI:30616"/>
        <dbReference type="ChEBI" id="CHEBI:83421"/>
        <dbReference type="ChEBI" id="CHEBI:456216"/>
        <dbReference type="EC" id="2.7.11.1"/>
    </reaction>
</comment>
<evidence type="ECO:0000313" key="19">
    <source>
        <dbReference type="EMBL" id="GKU93377.1"/>
    </source>
</evidence>
<evidence type="ECO:0000256" key="17">
    <source>
        <dbReference type="SAM" id="Phobius"/>
    </source>
</evidence>
<dbReference type="Gene3D" id="2.130.10.30">
    <property type="entry name" value="Regulator of chromosome condensation 1/beta-lactamase-inhibitor protein II"/>
    <property type="match status" value="2"/>
</dbReference>
<evidence type="ECO:0000256" key="15">
    <source>
        <dbReference type="PROSITE-ProRule" id="PRU10141"/>
    </source>
</evidence>
<gene>
    <name evidence="19" type="ORF">SLEP1_g6972</name>
</gene>
<evidence type="ECO:0000256" key="13">
    <source>
        <dbReference type="ARBA" id="ARBA00047899"/>
    </source>
</evidence>
<dbReference type="SMART" id="SM00220">
    <property type="entry name" value="S_TKc"/>
    <property type="match status" value="1"/>
</dbReference>
<protein>
    <recommendedName>
        <fullName evidence="2">non-specific serine/threonine protein kinase</fullName>
        <ecNumber evidence="2">2.7.11.1</ecNumber>
    </recommendedName>
</protein>